<dbReference type="GO" id="GO:0010082">
    <property type="term" value="P:regulation of root meristem growth"/>
    <property type="evidence" value="ECO:0007669"/>
    <property type="project" value="InterPro"/>
</dbReference>
<evidence type="ECO:0000313" key="3">
    <source>
        <dbReference type="EMBL" id="KAK4279984.1"/>
    </source>
</evidence>
<reference evidence="3" key="1">
    <citation type="submission" date="2023-10" db="EMBL/GenBank/DDBJ databases">
        <title>Chromosome-level genome of the transformable northern wattle, Acacia crassicarpa.</title>
        <authorList>
            <person name="Massaro I."/>
            <person name="Sinha N.R."/>
            <person name="Poethig S."/>
            <person name="Leichty A.R."/>
        </authorList>
    </citation>
    <scope>NUCLEOTIDE SEQUENCE</scope>
    <source>
        <strain evidence="3">Acra3RX</strain>
        <tissue evidence="3">Leaf</tissue>
    </source>
</reference>
<dbReference type="Proteomes" id="UP001293593">
    <property type="component" value="Unassembled WGS sequence"/>
</dbReference>
<feature type="compositionally biased region" description="Polar residues" evidence="1">
    <location>
        <begin position="108"/>
        <end position="117"/>
    </location>
</feature>
<feature type="compositionally biased region" description="Polar residues" evidence="1">
    <location>
        <begin position="137"/>
        <end position="150"/>
    </location>
</feature>
<gene>
    <name evidence="3" type="ORF">QN277_011670</name>
</gene>
<feature type="region of interest" description="Disordered" evidence="1">
    <location>
        <begin position="83"/>
        <end position="208"/>
    </location>
</feature>
<evidence type="ECO:0000256" key="1">
    <source>
        <dbReference type="SAM" id="MobiDB-lite"/>
    </source>
</evidence>
<keyword evidence="4" id="KW-1185">Reference proteome</keyword>
<accession>A0AAE1MZ62</accession>
<proteinExistence type="predicted"/>
<evidence type="ECO:0000313" key="4">
    <source>
        <dbReference type="Proteomes" id="UP001293593"/>
    </source>
</evidence>
<protein>
    <submittedName>
        <fullName evidence="3">Uncharacterized protein</fullName>
    </submittedName>
</protein>
<dbReference type="EMBL" id="JAWXYG010000002">
    <property type="protein sequence ID" value="KAK4279984.1"/>
    <property type="molecule type" value="Genomic_DNA"/>
</dbReference>
<feature type="compositionally biased region" description="Basic and acidic residues" evidence="1">
    <location>
        <begin position="83"/>
        <end position="98"/>
    </location>
</feature>
<organism evidence="3 4">
    <name type="scientific">Acacia crassicarpa</name>
    <name type="common">northern wattle</name>
    <dbReference type="NCBI Taxonomy" id="499986"/>
    <lineage>
        <taxon>Eukaryota</taxon>
        <taxon>Viridiplantae</taxon>
        <taxon>Streptophyta</taxon>
        <taxon>Embryophyta</taxon>
        <taxon>Tracheophyta</taxon>
        <taxon>Spermatophyta</taxon>
        <taxon>Magnoliopsida</taxon>
        <taxon>eudicotyledons</taxon>
        <taxon>Gunneridae</taxon>
        <taxon>Pentapetalae</taxon>
        <taxon>rosids</taxon>
        <taxon>fabids</taxon>
        <taxon>Fabales</taxon>
        <taxon>Fabaceae</taxon>
        <taxon>Caesalpinioideae</taxon>
        <taxon>mimosoid clade</taxon>
        <taxon>Acacieae</taxon>
        <taxon>Acacia</taxon>
    </lineage>
</organism>
<dbReference type="GO" id="GO:0008083">
    <property type="term" value="F:growth factor activity"/>
    <property type="evidence" value="ECO:0007669"/>
    <property type="project" value="InterPro"/>
</dbReference>
<sequence length="208" mass="23900">MKKQYSKLVRLLLRFLFVINALGHSSPTDILGQKENQKELEVSRMSSTFVEKETLKGIEAQYHVRKLGFGGKKSMVIHNKESNMDFSVKEKGSEDGRERRRTTATTTKISAENTDAVNKSMGRLLQGNDRKKEDQSYKSTTNSNYSQISEDQPHHQTHHEGTNTQKDEEKAKRSFQAKEKEEVMNFIHMDYKGMAHRKPPINNNEPGN</sequence>
<keyword evidence="2" id="KW-0732">Signal</keyword>
<dbReference type="InterPro" id="IPR038804">
    <property type="entry name" value="RGF3"/>
</dbReference>
<dbReference type="AlphaFoldDB" id="A0AAE1MZ62"/>
<dbReference type="PANTHER" id="PTHR36313:SF7">
    <property type="entry name" value="OS09G0474600 PROTEIN"/>
    <property type="match status" value="1"/>
</dbReference>
<comment type="caution">
    <text evidence="3">The sequence shown here is derived from an EMBL/GenBank/DDBJ whole genome shotgun (WGS) entry which is preliminary data.</text>
</comment>
<evidence type="ECO:0000256" key="2">
    <source>
        <dbReference type="SAM" id="SignalP"/>
    </source>
</evidence>
<feature type="chain" id="PRO_5042060772" evidence="2">
    <location>
        <begin position="24"/>
        <end position="208"/>
    </location>
</feature>
<feature type="signal peptide" evidence="2">
    <location>
        <begin position="1"/>
        <end position="23"/>
    </location>
</feature>
<dbReference type="PANTHER" id="PTHR36313">
    <property type="entry name" value="ROOT MERISTEM GROWTH FACTOR 2"/>
    <property type="match status" value="1"/>
</dbReference>
<feature type="compositionally biased region" description="Basic and acidic residues" evidence="1">
    <location>
        <begin position="151"/>
        <end position="193"/>
    </location>
</feature>
<name>A0AAE1MZ62_9FABA</name>